<feature type="chain" id="PRO_5006012372" description="Secreted protein" evidence="2">
    <location>
        <begin position="22"/>
        <end position="68"/>
    </location>
</feature>
<sequence length="68" mass="7415">MKSVKTLLIIAALTVSSLAMAEGGSDRVFERMEAARQNSMQAYQVAQTQGTQPPVAESKTKEMDHKNC</sequence>
<feature type="region of interest" description="Disordered" evidence="1">
    <location>
        <begin position="45"/>
        <end position="68"/>
    </location>
</feature>
<reference evidence="4" key="1">
    <citation type="submission" date="2015-09" db="EMBL/GenBank/DDBJ databases">
        <title>Whole genome sequence of Pseudomonas fluorescens FW300-N2E3.</title>
        <authorList>
            <person name="Ray J."/>
            <person name="Melnyk R."/>
            <person name="Deutschbauer A."/>
        </authorList>
    </citation>
    <scope>NUCLEOTIDE SEQUENCE [LARGE SCALE GENOMIC DNA]</scope>
    <source>
        <strain evidence="4">FW300-N2E3</strain>
    </source>
</reference>
<feature type="compositionally biased region" description="Basic and acidic residues" evidence="1">
    <location>
        <begin position="58"/>
        <end position="68"/>
    </location>
</feature>
<dbReference type="OrthoDB" id="7027933at2"/>
<dbReference type="RefSeq" id="WP_054596897.1">
    <property type="nucleotide sequence ID" value="NZ_CP012830.1"/>
</dbReference>
<protein>
    <recommendedName>
        <fullName evidence="5">Secreted protein</fullName>
    </recommendedName>
</protein>
<name>A0A0N7H0N7_PSEFL</name>
<evidence type="ECO:0000256" key="1">
    <source>
        <dbReference type="SAM" id="MobiDB-lite"/>
    </source>
</evidence>
<keyword evidence="2" id="KW-0732">Signal</keyword>
<dbReference type="EMBL" id="CP012830">
    <property type="protein sequence ID" value="ALI03652.1"/>
    <property type="molecule type" value="Genomic_DNA"/>
</dbReference>
<organism evidence="3 4">
    <name type="scientific">Pseudomonas fluorescens</name>
    <dbReference type="NCBI Taxonomy" id="294"/>
    <lineage>
        <taxon>Bacteria</taxon>
        <taxon>Pseudomonadati</taxon>
        <taxon>Pseudomonadota</taxon>
        <taxon>Gammaproteobacteria</taxon>
        <taxon>Pseudomonadales</taxon>
        <taxon>Pseudomonadaceae</taxon>
        <taxon>Pseudomonas</taxon>
    </lineage>
</organism>
<dbReference type="NCBIfam" id="NF041599">
    <property type="entry name" value="reg_PtrA_PA2808"/>
    <property type="match status" value="1"/>
</dbReference>
<reference evidence="3 4" key="2">
    <citation type="journal article" date="2018" name="Nature">
        <title>Mutant phenotypes for thousands of bacterial genes of unknown function.</title>
        <authorList>
            <person name="Price M.N."/>
            <person name="Wetmore K.M."/>
            <person name="Waters R.J."/>
            <person name="Callaghan M."/>
            <person name="Ray J."/>
            <person name="Liu H."/>
            <person name="Kuehl J.V."/>
            <person name="Melnyk R.A."/>
            <person name="Lamson J.S."/>
            <person name="Suh Y."/>
            <person name="Carlson H.K."/>
            <person name="Esquivel Z."/>
            <person name="Sadeeshkumar H."/>
            <person name="Chakraborty R."/>
            <person name="Zane G.M."/>
            <person name="Rubin B.E."/>
            <person name="Wall J.D."/>
            <person name="Visel A."/>
            <person name="Bristow J."/>
            <person name="Blow M.J."/>
            <person name="Arkin A.P."/>
            <person name="Deutschbauer A.M."/>
        </authorList>
    </citation>
    <scope>NUCLEOTIDE SEQUENCE [LARGE SCALE GENOMIC DNA]</scope>
    <source>
        <strain evidence="3 4">FW300-N2E3</strain>
    </source>
</reference>
<evidence type="ECO:0000313" key="4">
    <source>
        <dbReference type="Proteomes" id="UP000066487"/>
    </source>
</evidence>
<proteinExistence type="predicted"/>
<feature type="signal peptide" evidence="2">
    <location>
        <begin position="1"/>
        <end position="21"/>
    </location>
</feature>
<gene>
    <name evidence="3" type="ORF">AO353_22215</name>
</gene>
<dbReference type="AlphaFoldDB" id="A0A0N7H0N7"/>
<dbReference type="Proteomes" id="UP000066487">
    <property type="component" value="Chromosome"/>
</dbReference>
<evidence type="ECO:0000313" key="3">
    <source>
        <dbReference type="EMBL" id="ALI03652.1"/>
    </source>
</evidence>
<accession>A0A0N7H0N7</accession>
<evidence type="ECO:0000256" key="2">
    <source>
        <dbReference type="SAM" id="SignalP"/>
    </source>
</evidence>
<evidence type="ECO:0008006" key="5">
    <source>
        <dbReference type="Google" id="ProtNLM"/>
    </source>
</evidence>